<dbReference type="GO" id="GO:0006351">
    <property type="term" value="P:DNA-templated transcription"/>
    <property type="evidence" value="ECO:0007669"/>
    <property type="project" value="InterPro"/>
</dbReference>
<keyword evidence="5" id="KW-1185">Reference proteome</keyword>
<dbReference type="SMART" id="SM00662">
    <property type="entry name" value="RPOLD"/>
    <property type="match status" value="1"/>
</dbReference>
<keyword evidence="1 4" id="KW-0240">DNA-directed RNA polymerase</keyword>
<dbReference type="Gene3D" id="3.30.70.20">
    <property type="match status" value="1"/>
</dbReference>
<keyword evidence="2" id="KW-0804">Transcription</keyword>
<dbReference type="GO" id="GO:0003899">
    <property type="term" value="F:DNA-directed RNA polymerase activity"/>
    <property type="evidence" value="ECO:0007669"/>
    <property type="project" value="InterPro"/>
</dbReference>
<reference evidence="4" key="1">
    <citation type="journal article" date="2023" name="Nat. Microbiol.">
        <title>Babesia duncani multi-omics identifies virulence factors and drug targets.</title>
        <authorList>
            <person name="Singh P."/>
            <person name="Lonardi S."/>
            <person name="Liang Q."/>
            <person name="Vydyam P."/>
            <person name="Khabirova E."/>
            <person name="Fang T."/>
            <person name="Gihaz S."/>
            <person name="Thekkiniath J."/>
            <person name="Munshi M."/>
            <person name="Abel S."/>
            <person name="Ciampossin L."/>
            <person name="Batugedara G."/>
            <person name="Gupta M."/>
            <person name="Lu X.M."/>
            <person name="Lenz T."/>
            <person name="Chakravarty S."/>
            <person name="Cornillot E."/>
            <person name="Hu Y."/>
            <person name="Ma W."/>
            <person name="Gonzalez L.M."/>
            <person name="Sanchez S."/>
            <person name="Estrada K."/>
            <person name="Sanchez-Flores A."/>
            <person name="Montero E."/>
            <person name="Harb O.S."/>
            <person name="Le Roch K.G."/>
            <person name="Mamoun C.B."/>
        </authorList>
    </citation>
    <scope>NUCLEOTIDE SEQUENCE</scope>
    <source>
        <strain evidence="4">WA1</strain>
    </source>
</reference>
<evidence type="ECO:0000313" key="5">
    <source>
        <dbReference type="Proteomes" id="UP001214638"/>
    </source>
</evidence>
<dbReference type="InterPro" id="IPR022842">
    <property type="entry name" value="RNAP_Rpo3/Rpb3/RPAC1"/>
</dbReference>
<dbReference type="KEGG" id="bdw:94337188"/>
<dbReference type="HAMAP" id="MF_00320">
    <property type="entry name" value="RNApol_arch_Rpo3"/>
    <property type="match status" value="1"/>
</dbReference>
<dbReference type="Pfam" id="PF01193">
    <property type="entry name" value="RNA_pol_L"/>
    <property type="match status" value="1"/>
</dbReference>
<dbReference type="InterPro" id="IPR050518">
    <property type="entry name" value="Rpo3/RPB3_RNA_Pol_subunit"/>
</dbReference>
<dbReference type="Proteomes" id="UP001214638">
    <property type="component" value="Unassembled WGS sequence"/>
</dbReference>
<dbReference type="GO" id="GO:0046983">
    <property type="term" value="F:protein dimerization activity"/>
    <property type="evidence" value="ECO:0007669"/>
    <property type="project" value="InterPro"/>
</dbReference>
<gene>
    <name evidence="4" type="ORF">BdWA1_002891</name>
</gene>
<dbReference type="GeneID" id="94337188"/>
<dbReference type="GO" id="GO:0005736">
    <property type="term" value="C:RNA polymerase I complex"/>
    <property type="evidence" value="ECO:0007669"/>
    <property type="project" value="TreeGrafter"/>
</dbReference>
<dbReference type="PANTHER" id="PTHR11800:SF13">
    <property type="entry name" value="DNA-DIRECTED RNA POLYMERASES I AND III SUBUNIT RPAC1"/>
    <property type="match status" value="1"/>
</dbReference>
<dbReference type="PANTHER" id="PTHR11800">
    <property type="entry name" value="DNA-DIRECTED RNA POLYMERASE"/>
    <property type="match status" value="1"/>
</dbReference>
<dbReference type="InterPro" id="IPR036603">
    <property type="entry name" value="RBP11-like"/>
</dbReference>
<evidence type="ECO:0000256" key="1">
    <source>
        <dbReference type="ARBA" id="ARBA00022478"/>
    </source>
</evidence>
<feature type="domain" description="DNA-directed RNA polymerase RpoA/D/Rpb3-type" evidence="3">
    <location>
        <begin position="45"/>
        <end position="316"/>
    </location>
</feature>
<dbReference type="SUPFAM" id="SSF55257">
    <property type="entry name" value="RBP11-like subunits of RNA polymerase"/>
    <property type="match status" value="1"/>
</dbReference>
<dbReference type="EMBL" id="JALLKP010000004">
    <property type="protein sequence ID" value="KAK2195218.1"/>
    <property type="molecule type" value="Genomic_DNA"/>
</dbReference>
<organism evidence="4 5">
    <name type="scientific">Babesia duncani</name>
    <dbReference type="NCBI Taxonomy" id="323732"/>
    <lineage>
        <taxon>Eukaryota</taxon>
        <taxon>Sar</taxon>
        <taxon>Alveolata</taxon>
        <taxon>Apicomplexa</taxon>
        <taxon>Aconoidasida</taxon>
        <taxon>Piroplasmida</taxon>
        <taxon>Babesiidae</taxon>
        <taxon>Babesia</taxon>
    </lineage>
</organism>
<dbReference type="RefSeq" id="XP_067802061.1">
    <property type="nucleotide sequence ID" value="XM_067947910.1"/>
</dbReference>
<sequence>MANFVTVEASGVKTCYHNGYETANLSVYDQVKGVEIRFMKKTKLHSIAEIRGLNVALANAIRRILLVEVPTLAIDTVHIKQNTGVIQDEVLAHRIGLIPFDVDPDNVVYRNHDELNAENSIKFELNVACKPEDLGGRSHMPVYASHLKWEPSSEAERAAFGDNPPKPVYGDVLLTKLGPGQRTWKRESVKSTQNGRQYQLQSIDSSQKLVRHIVVCQWFLEFSNDDPLTIEEKQELCSICPMNVFSFENGDVSIENPMNCTSCRACVERFPKRVLLKKINNHFIFSVESTGAIPSYTLFLKAIAILKEKAVQLRRTVLKLDNKGTFV</sequence>
<evidence type="ECO:0000313" key="4">
    <source>
        <dbReference type="EMBL" id="KAK2195218.1"/>
    </source>
</evidence>
<dbReference type="Gene3D" id="3.30.1360.10">
    <property type="entry name" value="RNA polymerase, RBP11-like subunit"/>
    <property type="match status" value="1"/>
</dbReference>
<dbReference type="SUPFAM" id="SSF56553">
    <property type="entry name" value="Insert subdomain of RNA polymerase alpha subunit"/>
    <property type="match status" value="1"/>
</dbReference>
<protein>
    <submittedName>
        <fullName evidence="4">Bifunctional DNA-directed RNA polymerase</fullName>
    </submittedName>
</protein>
<dbReference type="InterPro" id="IPR011263">
    <property type="entry name" value="DNA-dir_RNA_pol_RpoA/D/Rpb3"/>
</dbReference>
<accession>A0AAD9UMN5</accession>
<comment type="caution">
    <text evidence="4">The sequence shown here is derived from an EMBL/GenBank/DDBJ whole genome shotgun (WGS) entry which is preliminary data.</text>
</comment>
<dbReference type="InterPro" id="IPR036643">
    <property type="entry name" value="RNApol_insert_sf"/>
</dbReference>
<dbReference type="Gene3D" id="2.170.120.12">
    <property type="entry name" value="DNA-directed RNA polymerase, insert domain"/>
    <property type="match status" value="1"/>
</dbReference>
<evidence type="ECO:0000256" key="2">
    <source>
        <dbReference type="ARBA" id="ARBA00023163"/>
    </source>
</evidence>
<dbReference type="GO" id="GO:0005666">
    <property type="term" value="C:RNA polymerase III complex"/>
    <property type="evidence" value="ECO:0007669"/>
    <property type="project" value="TreeGrafter"/>
</dbReference>
<name>A0AAD9UMN5_9APIC</name>
<evidence type="ECO:0000259" key="3">
    <source>
        <dbReference type="SMART" id="SM00662"/>
    </source>
</evidence>
<proteinExistence type="inferred from homology"/>
<dbReference type="AlphaFoldDB" id="A0AAD9UMN5"/>